<dbReference type="VEuPathDB" id="FungiDB:HZS61_000679"/>
<evidence type="ECO:0000256" key="4">
    <source>
        <dbReference type="SAM" id="Coils"/>
    </source>
</evidence>
<reference evidence="7 8" key="1">
    <citation type="journal article" date="2018" name="Sci. Rep.">
        <title>Characterisation of pathogen-specific regions and novel effector candidates in Fusarium oxysporum f. sp. cepae.</title>
        <authorList>
            <person name="Armitage A.D."/>
            <person name="Taylor A."/>
            <person name="Sobczyk M.K."/>
            <person name="Baxter L."/>
            <person name="Greenfield B.P."/>
            <person name="Bates H.J."/>
            <person name="Wilson F."/>
            <person name="Jackson A.C."/>
            <person name="Ott S."/>
            <person name="Harrison R.J."/>
            <person name="Clarkson J.P."/>
        </authorList>
    </citation>
    <scope>NUCLEOTIDE SEQUENCE [LARGE SCALE GENOMIC DNA]</scope>
    <source>
        <strain evidence="7 8">Fo_A28</strain>
    </source>
</reference>
<evidence type="ECO:0000259" key="6">
    <source>
        <dbReference type="PROSITE" id="PS50296"/>
    </source>
</evidence>
<dbReference type="VEuPathDB" id="FungiDB:FOXG_00268"/>
<dbReference type="VEuPathDB" id="FungiDB:FOZG_00941"/>
<dbReference type="PANTHER" id="PTHR12789:SF0">
    <property type="entry name" value="DENSITY-REGULATED PROTEIN"/>
    <property type="match status" value="1"/>
</dbReference>
<dbReference type="CDD" id="cd11607">
    <property type="entry name" value="DENR_C"/>
    <property type="match status" value="1"/>
</dbReference>
<dbReference type="GO" id="GO:0002188">
    <property type="term" value="P:translation reinitiation"/>
    <property type="evidence" value="ECO:0007669"/>
    <property type="project" value="TreeGrafter"/>
</dbReference>
<feature type="coiled-coil region" evidence="4">
    <location>
        <begin position="68"/>
        <end position="98"/>
    </location>
</feature>
<dbReference type="PANTHER" id="PTHR12789">
    <property type="entry name" value="DENSITY-REGULATED PROTEIN HOMOLOG"/>
    <property type="match status" value="1"/>
</dbReference>
<dbReference type="VEuPathDB" id="FungiDB:FOC1_g10015556"/>
<dbReference type="PROSITE" id="PS50296">
    <property type="entry name" value="SUI1"/>
    <property type="match status" value="1"/>
</dbReference>
<dbReference type="VEuPathDB" id="FungiDB:FOC4_g10015306"/>
<comment type="subunit">
    <text evidence="2">Interacts with the 40S ribosomal subunit.</text>
</comment>
<dbReference type="AlphaFoldDB" id="A0A420RML6"/>
<evidence type="ECO:0000313" key="8">
    <source>
        <dbReference type="Proteomes" id="UP000285860"/>
    </source>
</evidence>
<dbReference type="InterPro" id="IPR046447">
    <property type="entry name" value="DENR_C"/>
</dbReference>
<gene>
    <name evidence="7" type="ORF">BFJ68_g3937</name>
</gene>
<name>A0A420RML6_FUSOX</name>
<dbReference type="VEuPathDB" id="FungiDB:FOMG_00940"/>
<dbReference type="GO" id="GO:0003743">
    <property type="term" value="F:translation initiation factor activity"/>
    <property type="evidence" value="ECO:0007669"/>
    <property type="project" value="InterPro"/>
</dbReference>
<proteinExistence type="inferred from homology"/>
<evidence type="ECO:0000256" key="5">
    <source>
        <dbReference type="SAM" id="Phobius"/>
    </source>
</evidence>
<feature type="transmembrane region" description="Helical" evidence="5">
    <location>
        <begin position="262"/>
        <end position="285"/>
    </location>
</feature>
<dbReference type="Pfam" id="PF01253">
    <property type="entry name" value="SUI1"/>
    <property type="match status" value="1"/>
</dbReference>
<dbReference type="EMBL" id="MRCY01000013">
    <property type="protein sequence ID" value="RKL18233.1"/>
    <property type="molecule type" value="Genomic_DNA"/>
</dbReference>
<dbReference type="GO" id="GO:0003729">
    <property type="term" value="F:mRNA binding"/>
    <property type="evidence" value="ECO:0007669"/>
    <property type="project" value="TreeGrafter"/>
</dbReference>
<dbReference type="InterPro" id="IPR036877">
    <property type="entry name" value="SUI1_dom_sf"/>
</dbReference>
<dbReference type="InterPro" id="IPR048517">
    <property type="entry name" value="DENR_N"/>
</dbReference>
<dbReference type="Pfam" id="PF21023">
    <property type="entry name" value="DENR_N"/>
    <property type="match status" value="1"/>
</dbReference>
<keyword evidence="5" id="KW-1133">Transmembrane helix</keyword>
<keyword evidence="4" id="KW-0175">Coiled coil</keyword>
<dbReference type="SUPFAM" id="SSF55159">
    <property type="entry name" value="eIF1-like"/>
    <property type="match status" value="1"/>
</dbReference>
<protein>
    <recommendedName>
        <fullName evidence="3">Translation machinery-associated protein 22</fullName>
    </recommendedName>
</protein>
<organism evidence="7 8">
    <name type="scientific">Fusarium oxysporum</name>
    <name type="common">Fusarium vascular wilt</name>
    <dbReference type="NCBI Taxonomy" id="5507"/>
    <lineage>
        <taxon>Eukaryota</taxon>
        <taxon>Fungi</taxon>
        <taxon>Dikarya</taxon>
        <taxon>Ascomycota</taxon>
        <taxon>Pezizomycotina</taxon>
        <taxon>Sordariomycetes</taxon>
        <taxon>Hypocreomycetidae</taxon>
        <taxon>Hypocreales</taxon>
        <taxon>Nectriaceae</taxon>
        <taxon>Fusarium</taxon>
        <taxon>Fusarium oxysporum species complex</taxon>
    </lineage>
</organism>
<feature type="domain" description="SUI1" evidence="6">
    <location>
        <begin position="101"/>
        <end position="172"/>
    </location>
</feature>
<feature type="transmembrane region" description="Helical" evidence="5">
    <location>
        <begin position="221"/>
        <end position="241"/>
    </location>
</feature>
<sequence>MADVEQPEGEPQGRIVKYCGVCTLPPEYCEYGGTVKKCQEWLEKNEPELYNRIWSAEALEAATASLSVEAQKRAAKDAQKKTAKAEAAEAKHADLLAKSVVTIKRIERNKKKFVTAVIGLESFDLELKKVAKDLGKKFATGSSVTKLPGGGEEIVVQGDVSVELEEFLLEKYKQIPEDHIELVEDKKKKKGVRPVPVLAVEGLLFAVVLRTAPVVPLRDAVPLLTGALLAAGPFLITVPLLDSLDSLLAIDLRVVRVPGREVGALEVVLVAGTAFLFLVAAVLLVDIELAVEFVVILRPAPAPARVAFAFSTMLDSIPEAVAGRFSGEAGRAIPDLVGDGGRFAIRELEDVGDKICPDRACDTSVVVAARALFLAVSVCSTSFSLSPEIASLDPY</sequence>
<dbReference type="GO" id="GO:0001731">
    <property type="term" value="P:formation of translation preinitiation complex"/>
    <property type="evidence" value="ECO:0007669"/>
    <property type="project" value="TreeGrafter"/>
</dbReference>
<keyword evidence="5" id="KW-0472">Membrane</keyword>
<dbReference type="InterPro" id="IPR001950">
    <property type="entry name" value="SUI1"/>
</dbReference>
<dbReference type="VEuPathDB" id="FungiDB:FOIG_00750"/>
<evidence type="ECO:0000256" key="1">
    <source>
        <dbReference type="ARBA" id="ARBA00007514"/>
    </source>
</evidence>
<accession>A0A420RML6</accession>
<evidence type="ECO:0000256" key="2">
    <source>
        <dbReference type="ARBA" id="ARBA00011742"/>
    </source>
</evidence>
<feature type="transmembrane region" description="Helical" evidence="5">
    <location>
        <begin position="195"/>
        <end position="215"/>
    </location>
</feature>
<dbReference type="Gene3D" id="3.30.780.10">
    <property type="entry name" value="SUI1-like domain"/>
    <property type="match status" value="1"/>
</dbReference>
<keyword evidence="5" id="KW-0812">Transmembrane</keyword>
<dbReference type="InterPro" id="IPR005873">
    <property type="entry name" value="DENR_eukaryotes"/>
</dbReference>
<evidence type="ECO:0000256" key="3">
    <source>
        <dbReference type="ARBA" id="ARBA00020058"/>
    </source>
</evidence>
<dbReference type="InterPro" id="IPR050318">
    <property type="entry name" value="DENR/SUI1_TIF"/>
</dbReference>
<evidence type="ECO:0000313" key="7">
    <source>
        <dbReference type="EMBL" id="RKL18233.1"/>
    </source>
</evidence>
<comment type="similarity">
    <text evidence="1">Belongs to the DENR family.</text>
</comment>
<dbReference type="NCBIfam" id="TIGR01159">
    <property type="entry name" value="DRP1"/>
    <property type="match status" value="1"/>
</dbReference>
<dbReference type="Proteomes" id="UP000285860">
    <property type="component" value="Unassembled WGS sequence"/>
</dbReference>
<comment type="caution">
    <text evidence="7">The sequence shown here is derived from an EMBL/GenBank/DDBJ whole genome shotgun (WGS) entry which is preliminary data.</text>
</comment>